<comment type="catalytic activity">
    <reaction evidence="9 10">
        <text>N(6)-[(R)-lipoyl]-L-lysyl-[protein] + pyruvate + H(+) = N(6)-[(R)-S(8)-acetyldihydrolipoyl]-L-lysyl-[protein] + CO2</text>
        <dbReference type="Rhea" id="RHEA:19189"/>
        <dbReference type="Rhea" id="RHEA-COMP:10474"/>
        <dbReference type="Rhea" id="RHEA-COMP:10478"/>
        <dbReference type="ChEBI" id="CHEBI:15361"/>
        <dbReference type="ChEBI" id="CHEBI:15378"/>
        <dbReference type="ChEBI" id="CHEBI:16526"/>
        <dbReference type="ChEBI" id="CHEBI:83099"/>
        <dbReference type="ChEBI" id="CHEBI:83111"/>
        <dbReference type="EC" id="1.2.4.1"/>
    </reaction>
</comment>
<keyword evidence="5 10" id="KW-0560">Oxidoreductase</keyword>
<dbReference type="STRING" id="1423801.FD50_GL002003"/>
<organism evidence="12 13">
    <name type="scientific">Liquorilactobacillus satsumensis DSM 16230 = JCM 12392</name>
    <dbReference type="NCBI Taxonomy" id="1423801"/>
    <lineage>
        <taxon>Bacteria</taxon>
        <taxon>Bacillati</taxon>
        <taxon>Bacillota</taxon>
        <taxon>Bacilli</taxon>
        <taxon>Lactobacillales</taxon>
        <taxon>Lactobacillaceae</taxon>
        <taxon>Liquorilactobacillus</taxon>
    </lineage>
</organism>
<keyword evidence="7 10" id="KW-0670">Pyruvate</keyword>
<evidence type="ECO:0000259" key="11">
    <source>
        <dbReference type="Pfam" id="PF00676"/>
    </source>
</evidence>
<evidence type="ECO:0000256" key="7">
    <source>
        <dbReference type="ARBA" id="ARBA00023317"/>
    </source>
</evidence>
<reference evidence="12 13" key="1">
    <citation type="journal article" date="2015" name="Genome Announc.">
        <title>Expanding the biotechnology potential of lactobacilli through comparative genomics of 213 strains and associated genera.</title>
        <authorList>
            <person name="Sun Z."/>
            <person name="Harris H.M."/>
            <person name="McCann A."/>
            <person name="Guo C."/>
            <person name="Argimon S."/>
            <person name="Zhang W."/>
            <person name="Yang X."/>
            <person name="Jeffery I.B."/>
            <person name="Cooney J.C."/>
            <person name="Kagawa T.F."/>
            <person name="Liu W."/>
            <person name="Song Y."/>
            <person name="Salvetti E."/>
            <person name="Wrobel A."/>
            <person name="Rasinkangas P."/>
            <person name="Parkhill J."/>
            <person name="Rea M.C."/>
            <person name="O'Sullivan O."/>
            <person name="Ritari J."/>
            <person name="Douillard F.P."/>
            <person name="Paul Ross R."/>
            <person name="Yang R."/>
            <person name="Briner A.E."/>
            <person name="Felis G.E."/>
            <person name="de Vos W.M."/>
            <person name="Barrangou R."/>
            <person name="Klaenhammer T.R."/>
            <person name="Caufield P.W."/>
            <person name="Cui Y."/>
            <person name="Zhang H."/>
            <person name="O'Toole P.W."/>
        </authorList>
    </citation>
    <scope>NUCLEOTIDE SEQUENCE [LARGE SCALE GENOMIC DNA]</scope>
    <source>
        <strain evidence="12 13">DSM 16230</strain>
    </source>
</reference>
<evidence type="ECO:0000313" key="13">
    <source>
        <dbReference type="Proteomes" id="UP000051166"/>
    </source>
</evidence>
<dbReference type="PANTHER" id="PTHR43380">
    <property type="entry name" value="2-OXOISOVALERATE DEHYDROGENASE SUBUNIT ALPHA, MITOCHONDRIAL"/>
    <property type="match status" value="1"/>
</dbReference>
<dbReference type="Pfam" id="PF00676">
    <property type="entry name" value="E1_dh"/>
    <property type="match status" value="1"/>
</dbReference>
<dbReference type="SUPFAM" id="SSF52518">
    <property type="entry name" value="Thiamin diphosphate-binding fold (THDP-binding)"/>
    <property type="match status" value="1"/>
</dbReference>
<evidence type="ECO:0000256" key="5">
    <source>
        <dbReference type="ARBA" id="ARBA00023002"/>
    </source>
</evidence>
<keyword evidence="6 10" id="KW-0786">Thiamine pyrophosphate</keyword>
<dbReference type="GO" id="GO:0009083">
    <property type="term" value="P:branched-chain amino acid catabolic process"/>
    <property type="evidence" value="ECO:0007669"/>
    <property type="project" value="TreeGrafter"/>
</dbReference>
<dbReference type="InterPro" id="IPR050771">
    <property type="entry name" value="Alpha-ketoacid_DH_E1_comp"/>
</dbReference>
<accession>A0A0R1V1U1</accession>
<name>A0A0R1V1U1_9LACO</name>
<dbReference type="PATRIC" id="fig|1423801.4.peg.2047"/>
<evidence type="ECO:0000313" key="12">
    <source>
        <dbReference type="EMBL" id="KRL96725.1"/>
    </source>
</evidence>
<evidence type="ECO:0000256" key="8">
    <source>
        <dbReference type="ARBA" id="ARBA00025211"/>
    </source>
</evidence>
<evidence type="ECO:0000256" key="2">
    <source>
        <dbReference type="ARBA" id="ARBA00011870"/>
    </source>
</evidence>
<evidence type="ECO:0000256" key="1">
    <source>
        <dbReference type="ARBA" id="ARBA00001964"/>
    </source>
</evidence>
<dbReference type="Proteomes" id="UP000051166">
    <property type="component" value="Unassembled WGS sequence"/>
</dbReference>
<dbReference type="EC" id="1.2.4.1" evidence="3 10"/>
<evidence type="ECO:0000256" key="4">
    <source>
        <dbReference type="ARBA" id="ARBA00014159"/>
    </source>
</evidence>
<dbReference type="AlphaFoldDB" id="A0A0R1V1U1"/>
<dbReference type="EMBL" id="AZFQ01000055">
    <property type="protein sequence ID" value="KRL96725.1"/>
    <property type="molecule type" value="Genomic_DNA"/>
</dbReference>
<comment type="caution">
    <text evidence="12">The sequence shown here is derived from an EMBL/GenBank/DDBJ whole genome shotgun (WGS) entry which is preliminary data.</text>
</comment>
<proteinExistence type="predicted"/>
<comment type="function">
    <text evidence="8 10">The pyruvate dehydrogenase complex catalyzes the overall conversion of pyruvate to acetyl-CoA and CO(2). It contains multiple copies of three enzymatic components: pyruvate dehydrogenase (E1), dihydrolipoamide acetyltransferase (E2) and lipoamide dehydrogenase (E3).</text>
</comment>
<comment type="cofactor">
    <cofactor evidence="1 10">
        <name>thiamine diphosphate</name>
        <dbReference type="ChEBI" id="CHEBI:58937"/>
    </cofactor>
</comment>
<keyword evidence="13" id="KW-1185">Reference proteome</keyword>
<dbReference type="RefSeq" id="WP_056961903.1">
    <property type="nucleotide sequence ID" value="NZ_AZFQ01000055.1"/>
</dbReference>
<evidence type="ECO:0000256" key="9">
    <source>
        <dbReference type="ARBA" id="ARBA00051231"/>
    </source>
</evidence>
<dbReference type="InterPro" id="IPR001017">
    <property type="entry name" value="DH_E1"/>
</dbReference>
<comment type="subunit">
    <text evidence="2 10">Heterodimer of an alpha and a beta chain.</text>
</comment>
<sequence length="366" mass="40914">MSKKIIDFEQLKKNGDEFKTVKLLSEEGKILEKGWQPDLSDDELFTLFKQMVWSRILDGRSTKLNRQGRLGFYAPTAGEEASQIASNFVMDKQDFILPAYRDVPQLVLHGLPLYQAFLWSRGHVDGNKYPADFPALPPQIIIGAQFVQAAGVALGFKLKGQKNVAYTYTGDGGTSQGDFYEGINFAGAFEAPAIFIVQNNGYAISVPRSKQTAAKTLAQKAVAAGIPGIQVDGMDALAVYEVTKEARDYALAGNGPVLIETLTYRYGPHTLSGDDPKRYRTKEIDDAWLKKDPLVRMRHYLADKGIWTQEKEDQYAEEVQEQIKEAIDKVENMPKQKISEYLKNTFAATPAGIQQEIERFEAKEAK</sequence>
<protein>
    <recommendedName>
        <fullName evidence="4 10">Pyruvate dehydrogenase E1 component subunit alpha</fullName>
        <ecNumber evidence="3 10">1.2.4.1</ecNumber>
    </recommendedName>
</protein>
<dbReference type="InterPro" id="IPR029061">
    <property type="entry name" value="THDP-binding"/>
</dbReference>
<dbReference type="OrthoDB" id="9766715at2"/>
<dbReference type="Gene3D" id="3.40.50.970">
    <property type="match status" value="1"/>
</dbReference>
<dbReference type="GeneID" id="98309220"/>
<evidence type="ECO:0000256" key="6">
    <source>
        <dbReference type="ARBA" id="ARBA00023052"/>
    </source>
</evidence>
<dbReference type="NCBIfam" id="TIGR03181">
    <property type="entry name" value="PDH_E1_alph_x"/>
    <property type="match status" value="1"/>
</dbReference>
<evidence type="ECO:0000256" key="10">
    <source>
        <dbReference type="RuleBase" id="RU366007"/>
    </source>
</evidence>
<evidence type="ECO:0000256" key="3">
    <source>
        <dbReference type="ARBA" id="ARBA00012281"/>
    </source>
</evidence>
<dbReference type="GO" id="GO:0004739">
    <property type="term" value="F:pyruvate dehydrogenase (acetyl-transferring) activity"/>
    <property type="evidence" value="ECO:0007669"/>
    <property type="project" value="UniProtKB-UniRule"/>
</dbReference>
<feature type="domain" description="Dehydrogenase E1 component" evidence="11">
    <location>
        <begin position="49"/>
        <end position="338"/>
    </location>
</feature>
<dbReference type="CDD" id="cd02000">
    <property type="entry name" value="TPP_E1_PDC_ADC_BCADC"/>
    <property type="match status" value="1"/>
</dbReference>
<dbReference type="PANTHER" id="PTHR43380:SF1">
    <property type="entry name" value="2-OXOISOVALERATE DEHYDROGENASE SUBUNIT ALPHA, MITOCHONDRIAL"/>
    <property type="match status" value="1"/>
</dbReference>
<gene>
    <name evidence="12" type="ORF">FD50_GL002003</name>
</gene>
<dbReference type="InterPro" id="IPR017596">
    <property type="entry name" value="PdhA/BkdA"/>
</dbReference>